<proteinExistence type="predicted"/>
<dbReference type="Proteomes" id="UP000676917">
    <property type="component" value="Unassembled WGS sequence"/>
</dbReference>
<dbReference type="RefSeq" id="WP_212921892.1">
    <property type="nucleotide sequence ID" value="NZ_BORP01000007.1"/>
</dbReference>
<protein>
    <recommendedName>
        <fullName evidence="3">DUF2515 domain-containing protein</fullName>
    </recommendedName>
</protein>
<evidence type="ECO:0008006" key="3">
    <source>
        <dbReference type="Google" id="ProtNLM"/>
    </source>
</evidence>
<dbReference type="AlphaFoldDB" id="A0A919XCD3"/>
<sequence length="315" mass="38374">MNMIRNTEDYIYYIINKTRKHNIDNISRTKAYQRFYFKYPEIKWALLASIVSRNAGWNMTDLYLAPYKEILGEHQRMRLFMTYERANWLIFSDAYPQLILYEISLRHNRPLFHLLSEIQVSNFMIQEWNYFWKNKDRNRLMTSLIINEQNVIQKPVIAQPFFKRKVFLSVPYQLQNYIMLNAVLLPTLNGKIYGGYVRGFTNLTNRITLGKRLASQLFHPSIHKEILDFIRFVEHTGSRYDYEKYTYYHFPKSPLLRTIYPIIDHQDIIRNDWLELRGIRNKWSNSLTEEPIEIGKSYYRKRNMVFAYYHMKKFF</sequence>
<dbReference type="EMBL" id="BORP01000007">
    <property type="protein sequence ID" value="GIO28425.1"/>
    <property type="molecule type" value="Genomic_DNA"/>
</dbReference>
<gene>
    <name evidence="1" type="ORF">J43TS3_30360</name>
</gene>
<evidence type="ECO:0000313" key="1">
    <source>
        <dbReference type="EMBL" id="GIO28425.1"/>
    </source>
</evidence>
<dbReference type="Pfam" id="PF10720">
    <property type="entry name" value="DUF2515"/>
    <property type="match status" value="1"/>
</dbReference>
<evidence type="ECO:0000313" key="2">
    <source>
        <dbReference type="Proteomes" id="UP000676917"/>
    </source>
</evidence>
<reference evidence="1" key="1">
    <citation type="submission" date="2021-03" db="EMBL/GenBank/DDBJ databases">
        <title>Antimicrobial resistance genes in bacteria isolated from Japanese honey, and their potential for conferring macrolide and lincosamide resistance in the American foulbrood pathogen Paenibacillus larvae.</title>
        <authorList>
            <person name="Okamoto M."/>
            <person name="Kumagai M."/>
            <person name="Kanamori H."/>
            <person name="Takamatsu D."/>
        </authorList>
    </citation>
    <scope>NUCLEOTIDE SEQUENCE</scope>
    <source>
        <strain evidence="1">J43TS3</strain>
    </source>
</reference>
<name>A0A919XCD3_9BACI</name>
<organism evidence="1 2">
    <name type="scientific">Ornithinibacillus bavariensis</name>
    <dbReference type="NCBI Taxonomy" id="545502"/>
    <lineage>
        <taxon>Bacteria</taxon>
        <taxon>Bacillati</taxon>
        <taxon>Bacillota</taxon>
        <taxon>Bacilli</taxon>
        <taxon>Bacillales</taxon>
        <taxon>Bacillaceae</taxon>
        <taxon>Ornithinibacillus</taxon>
    </lineage>
</organism>
<comment type="caution">
    <text evidence="1">The sequence shown here is derived from an EMBL/GenBank/DDBJ whole genome shotgun (WGS) entry which is preliminary data.</text>
</comment>
<keyword evidence="2" id="KW-1185">Reference proteome</keyword>
<dbReference type="InterPro" id="IPR019658">
    <property type="entry name" value="DUF2515"/>
</dbReference>
<accession>A0A919XCD3</accession>